<reference evidence="1 2" key="1">
    <citation type="submission" date="2012-10" db="EMBL/GenBank/DDBJ databases">
        <title>Complete genome sequence of Moumouvirus goulette.</title>
        <authorList>
            <person name="Fournous G."/>
            <person name="Bougalmi M."/>
            <person name="Colson P."/>
        </authorList>
    </citation>
    <scope>NUCLEOTIDE SEQUENCE [LARGE SCALE GENOMIC DNA]</scope>
</reference>
<sequence>MGIFKVEKFIDNNTPGLEYNFTNPWVVYKDNNSCKFETIAGFWTIFNEPLEYGRITILRENFISSNLSQNANCKLLSIKFRDNFDIYSVFLKCLLGIVGETFTCNNVDSLNIYGVSYINEPDSKKIIIWISKNIDIDKHELNIISNDIKKAVTDPIVFINHSCTTI</sequence>
<protein>
    <recommendedName>
        <fullName evidence="3">Eukaryotic translation initiation factor 4E</fullName>
    </recommendedName>
</protein>
<organism evidence="1 2">
    <name type="scientific">Moumouvirus goulette</name>
    <dbReference type="NCBI Taxonomy" id="1247379"/>
    <lineage>
        <taxon>Viruses</taxon>
        <taxon>Varidnaviria</taxon>
        <taxon>Bamfordvirae</taxon>
        <taxon>Nucleocytoviricota</taxon>
        <taxon>Megaviricetes</taxon>
        <taxon>Imitervirales</taxon>
        <taxon>Mimiviridae</taxon>
        <taxon>Megamimivirinae</taxon>
        <taxon>Moumouvirus</taxon>
        <taxon>Moumouvirus goulettemassiliense</taxon>
    </lineage>
</organism>
<dbReference type="SUPFAM" id="SSF55418">
    <property type="entry name" value="eIF4e-like"/>
    <property type="match status" value="1"/>
</dbReference>
<proteinExistence type="predicted"/>
<accession>M1PMH8</accession>
<name>M1PMH8_9VIRU</name>
<dbReference type="EMBL" id="KC008572">
    <property type="protein sequence ID" value="AGF85166.1"/>
    <property type="molecule type" value="Genomic_DNA"/>
</dbReference>
<evidence type="ECO:0000313" key="1">
    <source>
        <dbReference type="EMBL" id="AGF85166.1"/>
    </source>
</evidence>
<evidence type="ECO:0008006" key="3">
    <source>
        <dbReference type="Google" id="ProtNLM"/>
    </source>
</evidence>
<evidence type="ECO:0000313" key="2">
    <source>
        <dbReference type="Proteomes" id="UP000241071"/>
    </source>
</evidence>
<keyword evidence="2" id="KW-1185">Reference proteome</keyword>
<gene>
    <name evidence="1" type="ORF">glt_00357</name>
</gene>
<dbReference type="Proteomes" id="UP000241071">
    <property type="component" value="Segment"/>
</dbReference>
<dbReference type="InterPro" id="IPR023398">
    <property type="entry name" value="TIF_eIF4e-like"/>
</dbReference>
<dbReference type="Gene3D" id="3.30.760.10">
    <property type="entry name" value="RNA Cap, Translation Initiation Factor Eif4e"/>
    <property type="match status" value="1"/>
</dbReference>